<name>A0A336L639_CULSO</name>
<feature type="coiled-coil region" evidence="2">
    <location>
        <begin position="83"/>
        <end position="124"/>
    </location>
</feature>
<dbReference type="InterPro" id="IPR051876">
    <property type="entry name" value="ODA-DC/CCD"/>
</dbReference>
<feature type="coiled-coil region" evidence="2">
    <location>
        <begin position="11"/>
        <end position="56"/>
    </location>
</feature>
<evidence type="ECO:0000256" key="2">
    <source>
        <dbReference type="SAM" id="Coils"/>
    </source>
</evidence>
<organism evidence="4">
    <name type="scientific">Culicoides sonorensis</name>
    <name type="common">Biting midge</name>
    <dbReference type="NCBI Taxonomy" id="179676"/>
    <lineage>
        <taxon>Eukaryota</taxon>
        <taxon>Metazoa</taxon>
        <taxon>Ecdysozoa</taxon>
        <taxon>Arthropoda</taxon>
        <taxon>Hexapoda</taxon>
        <taxon>Insecta</taxon>
        <taxon>Pterygota</taxon>
        <taxon>Neoptera</taxon>
        <taxon>Endopterygota</taxon>
        <taxon>Diptera</taxon>
        <taxon>Nematocera</taxon>
        <taxon>Chironomoidea</taxon>
        <taxon>Ceratopogonidae</taxon>
        <taxon>Ceratopogoninae</taxon>
        <taxon>Culicoides</taxon>
        <taxon>Monoculicoides</taxon>
    </lineage>
</organism>
<reference evidence="5" key="2">
    <citation type="submission" date="2018-07" db="EMBL/GenBank/DDBJ databases">
        <authorList>
            <person name="Quirk P.G."/>
            <person name="Krulwich T.A."/>
        </authorList>
    </citation>
    <scope>NUCLEOTIDE SEQUENCE</scope>
</reference>
<proteinExistence type="predicted"/>
<protein>
    <submittedName>
        <fullName evidence="4">CSON004824 protein</fullName>
    </submittedName>
</protein>
<reference evidence="4" key="1">
    <citation type="submission" date="2018-04" db="EMBL/GenBank/DDBJ databases">
        <authorList>
            <person name="Go L.Y."/>
            <person name="Mitchell J.A."/>
        </authorList>
    </citation>
    <scope>NUCLEOTIDE SEQUENCE</scope>
    <source>
        <tissue evidence="4">Whole organism</tissue>
    </source>
</reference>
<accession>A0A336L639</accession>
<dbReference type="Pfam" id="PF21773">
    <property type="entry name" value="ODAD1_CC"/>
    <property type="match status" value="1"/>
</dbReference>
<evidence type="ECO:0000313" key="5">
    <source>
        <dbReference type="EMBL" id="SSX32301.1"/>
    </source>
</evidence>
<evidence type="ECO:0000313" key="4">
    <source>
        <dbReference type="EMBL" id="SSX12859.1"/>
    </source>
</evidence>
<dbReference type="OMA" id="CYKDTIC"/>
<feature type="coiled-coil region" evidence="2">
    <location>
        <begin position="325"/>
        <end position="384"/>
    </location>
</feature>
<dbReference type="VEuPathDB" id="VectorBase:CSON004824"/>
<gene>
    <name evidence="4" type="primary">CSON004824</name>
</gene>
<dbReference type="AlphaFoldDB" id="A0A336L639"/>
<dbReference type="EMBL" id="UFQT01001984">
    <property type="protein sequence ID" value="SSX32301.1"/>
    <property type="molecule type" value="Genomic_DNA"/>
</dbReference>
<evidence type="ECO:0000259" key="3">
    <source>
        <dbReference type="Pfam" id="PF21773"/>
    </source>
</evidence>
<keyword evidence="1 2" id="KW-0175">Coiled coil</keyword>
<sequence length="480" mass="56841">MVESDDVFEMDILAEAEVSKLQKQYRQIENEHNSFIEEKDKQSRKYEKISKILEKERAQLKFQLEAEELGPHFRKESEHQIHLLTLQDRMEKVQNNLNKKRANLKEMEEQITKMLKQISQVRENERTETKYNETIVNNHRTIAKLENRLDVVNKRAGVVMGENAILRETIDHMLQERATFNIMWDKLVTRLNDGKKHLMDLIEQATLAYDQREELCNKLQLMKDKGQNDKYAHIQEMRELQRKLDHDAKLQEFLEVKGQRRSNVELEEREAQRKKRMQEELERQHEEYEATMQRIKTFSNEKDVEKLVSKFIKQEEENFALFNYVNELSHEVEALTDTVQLLQEQIDEQRDINEKKKNKEDESIEALTREVNKQQALADEAYDLQIQCEARLQKLLHGVERIYKVLVCDEAPILYLLGTQDKKVTLNNAKLFLGIVERKVMNIIDNVNLIFTEPAAKILGKPNRVPNFNVKDSAKNGKDQ</sequence>
<dbReference type="PANTHER" id="PTHR21694">
    <property type="entry name" value="COILED-COIL DOMAIN-CONTAINING PROTEIN 63"/>
    <property type="match status" value="1"/>
</dbReference>
<feature type="coiled-coil region" evidence="2">
    <location>
        <begin position="263"/>
        <end position="301"/>
    </location>
</feature>
<dbReference type="PANTHER" id="PTHR21694:SF18">
    <property type="entry name" value="COILED-COIL DOMAIN-CONTAINING PROTEIN 63"/>
    <property type="match status" value="1"/>
</dbReference>
<feature type="domain" description="ODAD1 central coiled coil region" evidence="3">
    <location>
        <begin position="140"/>
        <end position="418"/>
    </location>
</feature>
<dbReference type="InterPro" id="IPR049258">
    <property type="entry name" value="ODAD1_CC"/>
</dbReference>
<dbReference type="EMBL" id="UFQS01001984">
    <property type="protein sequence ID" value="SSX12859.1"/>
    <property type="molecule type" value="Genomic_DNA"/>
</dbReference>
<evidence type="ECO:0000256" key="1">
    <source>
        <dbReference type="ARBA" id="ARBA00023054"/>
    </source>
</evidence>